<sequence>MEIKSKKLDELIKYPEHSYDSILNMKMFIFNELNDREKREMKANNFFIFDSENEKDILTEDFDNNAPLITSDKTNKDEMVSTRSEKSPIQINDKGKHYSNSYTRGVDEVSSIHKKPLHKSKKSSCSLNNSRTSSLCSSCKNYRNRSCQSSEISEHNNDRRSKHNIRNNYKKKHHRNKLHSSTESNYNINNNNNNISRANIYPNNNKNINNRYLSSISGLTSRPTLSRLLYGGDSEIGQSGGVYRHHRRHHHHHRHHNHKSQHKKNDASNSSSNISAISNNKKRENVESTSDMDTSSSSDTTSSSSIYTPSNYNRNNIDYQNQYASMNSTNQYWSRSNNVSKKELHSSSHLFSEFVPIENTSLSRLSYNSSSNTNTNTNTNNDSTNFSNSNITTTNSKIFSGSILFNLERGPSYFNSNMNSIPEVEVVRASVTSRVNISEIPELDEHDEVMDEENIDNIFESRDFNEIYNPIINPTKVKAKSDIHLLNRYNSTQKFKGSLNSTSQFLHLPKNLKNRVVSSPSKFETNYYTISYRKAIPRSEWKPDNSTDHCKICGKKFSFFVRRHHCRLCGYIFCGSCCQRKIPLIIDDNDASTENFKKHLYNMFNSNSNYNTSQSSDKFRNSSRSASECLSSILEIYQSKNNFLVCPIQCKVCEMCFTKYYIN</sequence>
<protein>
    <submittedName>
        <fullName evidence="7">FYVE-domain-containing protein</fullName>
    </submittedName>
</protein>
<dbReference type="InterPro" id="IPR000306">
    <property type="entry name" value="Znf_FYVE"/>
</dbReference>
<dbReference type="Pfam" id="PF01363">
    <property type="entry name" value="FYVE"/>
    <property type="match status" value="1"/>
</dbReference>
<dbReference type="OrthoDB" id="2163551at2759"/>
<keyword evidence="3" id="KW-0862">Zinc</keyword>
<feature type="compositionally biased region" description="Low complexity" evidence="5">
    <location>
        <begin position="267"/>
        <end position="279"/>
    </location>
</feature>
<feature type="compositionally biased region" description="Basic and acidic residues" evidence="5">
    <location>
        <begin position="73"/>
        <end position="86"/>
    </location>
</feature>
<dbReference type="Proteomes" id="UP000193920">
    <property type="component" value="Unassembled WGS sequence"/>
</dbReference>
<evidence type="ECO:0000256" key="5">
    <source>
        <dbReference type="SAM" id="MobiDB-lite"/>
    </source>
</evidence>
<feature type="compositionally biased region" description="Basic residues" evidence="5">
    <location>
        <begin position="243"/>
        <end position="262"/>
    </location>
</feature>
<evidence type="ECO:0000256" key="3">
    <source>
        <dbReference type="ARBA" id="ARBA00022833"/>
    </source>
</evidence>
<keyword evidence="2 4" id="KW-0863">Zinc-finger</keyword>
<dbReference type="InterPro" id="IPR052113">
    <property type="entry name" value="FYVE-type_Zinc_Finger"/>
</dbReference>
<dbReference type="SMART" id="SM00064">
    <property type="entry name" value="FYVE"/>
    <property type="match status" value="1"/>
</dbReference>
<evidence type="ECO:0000256" key="1">
    <source>
        <dbReference type="ARBA" id="ARBA00022723"/>
    </source>
</evidence>
<dbReference type="Gene3D" id="3.30.40.10">
    <property type="entry name" value="Zinc/RING finger domain, C3HC4 (zinc finger)"/>
    <property type="match status" value="1"/>
</dbReference>
<dbReference type="GO" id="GO:0008270">
    <property type="term" value="F:zinc ion binding"/>
    <property type="evidence" value="ECO:0007669"/>
    <property type="project" value="UniProtKB-KW"/>
</dbReference>
<keyword evidence="1" id="KW-0479">Metal-binding</keyword>
<dbReference type="InterPro" id="IPR013083">
    <property type="entry name" value="Znf_RING/FYVE/PHD"/>
</dbReference>
<dbReference type="PROSITE" id="PS50178">
    <property type="entry name" value="ZF_FYVE"/>
    <property type="match status" value="1"/>
</dbReference>
<evidence type="ECO:0000259" key="6">
    <source>
        <dbReference type="PROSITE" id="PS50178"/>
    </source>
</evidence>
<feature type="region of interest" description="Disordered" evidence="5">
    <location>
        <begin position="69"/>
        <end position="102"/>
    </location>
</feature>
<organism evidence="7 8">
    <name type="scientific">Neocallimastix californiae</name>
    <dbReference type="NCBI Taxonomy" id="1754190"/>
    <lineage>
        <taxon>Eukaryota</taxon>
        <taxon>Fungi</taxon>
        <taxon>Fungi incertae sedis</taxon>
        <taxon>Chytridiomycota</taxon>
        <taxon>Chytridiomycota incertae sedis</taxon>
        <taxon>Neocallimastigomycetes</taxon>
        <taxon>Neocallimastigales</taxon>
        <taxon>Neocallimastigaceae</taxon>
        <taxon>Neocallimastix</taxon>
    </lineage>
</organism>
<feature type="compositionally biased region" description="Polar residues" evidence="5">
    <location>
        <begin position="306"/>
        <end position="315"/>
    </location>
</feature>
<evidence type="ECO:0000256" key="4">
    <source>
        <dbReference type="PROSITE-ProRule" id="PRU00091"/>
    </source>
</evidence>
<dbReference type="EMBL" id="MCOG01000125">
    <property type="protein sequence ID" value="ORY41143.1"/>
    <property type="molecule type" value="Genomic_DNA"/>
</dbReference>
<keyword evidence="8" id="KW-1185">Reference proteome</keyword>
<feature type="region of interest" description="Disordered" evidence="5">
    <location>
        <begin position="367"/>
        <end position="388"/>
    </location>
</feature>
<feature type="domain" description="FYVE-type" evidence="6">
    <location>
        <begin position="544"/>
        <end position="661"/>
    </location>
</feature>
<evidence type="ECO:0000256" key="2">
    <source>
        <dbReference type="ARBA" id="ARBA00022771"/>
    </source>
</evidence>
<dbReference type="SUPFAM" id="SSF57903">
    <property type="entry name" value="FYVE/PHD zinc finger"/>
    <property type="match status" value="1"/>
</dbReference>
<feature type="compositionally biased region" description="Basic residues" evidence="5">
    <location>
        <begin position="160"/>
        <end position="178"/>
    </location>
</feature>
<dbReference type="PANTHER" id="PTHR39490">
    <property type="entry name" value="ARRESTIN DOMAIN-CONTAINING PROTEIN D"/>
    <property type="match status" value="1"/>
</dbReference>
<proteinExistence type="predicted"/>
<feature type="region of interest" description="Disordered" evidence="5">
    <location>
        <begin position="150"/>
        <end position="190"/>
    </location>
</feature>
<feature type="compositionally biased region" description="Low complexity" evidence="5">
    <location>
        <begin position="288"/>
        <end position="305"/>
    </location>
</feature>
<feature type="region of interest" description="Disordered" evidence="5">
    <location>
        <begin position="237"/>
        <end position="315"/>
    </location>
</feature>
<reference evidence="7 8" key="1">
    <citation type="submission" date="2016-08" db="EMBL/GenBank/DDBJ databases">
        <title>A Parts List for Fungal Cellulosomes Revealed by Comparative Genomics.</title>
        <authorList>
            <consortium name="DOE Joint Genome Institute"/>
            <person name="Haitjema C.H."/>
            <person name="Gilmore S.P."/>
            <person name="Henske J.K."/>
            <person name="Solomon K.V."/>
            <person name="De Groot R."/>
            <person name="Kuo A."/>
            <person name="Mondo S.J."/>
            <person name="Salamov A.A."/>
            <person name="Labutti K."/>
            <person name="Zhao Z."/>
            <person name="Chiniquy J."/>
            <person name="Barry K."/>
            <person name="Brewer H.M."/>
            <person name="Purvine S.O."/>
            <person name="Wright A.T."/>
            <person name="Boxma B."/>
            <person name="Van Alen T."/>
            <person name="Hackstein J.H."/>
            <person name="Baker S.E."/>
            <person name="Grigoriev I.V."/>
            <person name="O'Malley M.A."/>
        </authorList>
    </citation>
    <scope>NUCLEOTIDE SEQUENCE [LARGE SCALE GENOMIC DNA]</scope>
    <source>
        <strain evidence="7 8">G1</strain>
    </source>
</reference>
<evidence type="ECO:0000313" key="7">
    <source>
        <dbReference type="EMBL" id="ORY41143.1"/>
    </source>
</evidence>
<name>A0A1Y2C277_9FUNG</name>
<evidence type="ECO:0000313" key="8">
    <source>
        <dbReference type="Proteomes" id="UP000193920"/>
    </source>
</evidence>
<dbReference type="InterPro" id="IPR011011">
    <property type="entry name" value="Znf_FYVE_PHD"/>
</dbReference>
<comment type="caution">
    <text evidence="7">The sequence shown here is derived from an EMBL/GenBank/DDBJ whole genome shotgun (WGS) entry which is preliminary data.</text>
</comment>
<dbReference type="InterPro" id="IPR017455">
    <property type="entry name" value="Znf_FYVE-rel"/>
</dbReference>
<dbReference type="STRING" id="1754190.A0A1Y2C277"/>
<dbReference type="PANTHER" id="PTHR39490:SF8">
    <property type="entry name" value="ZINC FINGER FYVE DOMAIN-CONTAINING PROTEIN 21"/>
    <property type="match status" value="1"/>
</dbReference>
<dbReference type="AlphaFoldDB" id="A0A1Y2C277"/>
<accession>A0A1Y2C277</accession>
<gene>
    <name evidence="7" type="ORF">LY90DRAFT_458472</name>
</gene>